<dbReference type="AlphaFoldDB" id="A0AAV1HR53"/>
<reference evidence="1" key="1">
    <citation type="submission" date="2023-08" db="EMBL/GenBank/DDBJ databases">
        <authorList>
            <person name="Alioto T."/>
            <person name="Alioto T."/>
            <person name="Gomez Garrido J."/>
        </authorList>
    </citation>
    <scope>NUCLEOTIDE SEQUENCE</scope>
</reference>
<keyword evidence="2" id="KW-1185">Reference proteome</keyword>
<evidence type="ECO:0000313" key="2">
    <source>
        <dbReference type="Proteomes" id="UP001178508"/>
    </source>
</evidence>
<accession>A0AAV1HR53</accession>
<name>A0AAV1HR53_XYRNO</name>
<dbReference type="Proteomes" id="UP001178508">
    <property type="component" value="Chromosome 24"/>
</dbReference>
<organism evidence="1 2">
    <name type="scientific">Xyrichtys novacula</name>
    <name type="common">Pearly razorfish</name>
    <name type="synonym">Hemipteronotus novacula</name>
    <dbReference type="NCBI Taxonomy" id="13765"/>
    <lineage>
        <taxon>Eukaryota</taxon>
        <taxon>Metazoa</taxon>
        <taxon>Chordata</taxon>
        <taxon>Craniata</taxon>
        <taxon>Vertebrata</taxon>
        <taxon>Euteleostomi</taxon>
        <taxon>Actinopterygii</taxon>
        <taxon>Neopterygii</taxon>
        <taxon>Teleostei</taxon>
        <taxon>Neoteleostei</taxon>
        <taxon>Acanthomorphata</taxon>
        <taxon>Eupercaria</taxon>
        <taxon>Labriformes</taxon>
        <taxon>Labridae</taxon>
        <taxon>Xyrichtys</taxon>
    </lineage>
</organism>
<dbReference type="EMBL" id="OY660887">
    <property type="protein sequence ID" value="CAJ1087689.1"/>
    <property type="molecule type" value="Genomic_DNA"/>
</dbReference>
<protein>
    <submittedName>
        <fullName evidence="1">Uncharacterized protein</fullName>
    </submittedName>
</protein>
<proteinExistence type="predicted"/>
<gene>
    <name evidence="1" type="ORF">XNOV1_A032358</name>
</gene>
<evidence type="ECO:0000313" key="1">
    <source>
        <dbReference type="EMBL" id="CAJ1087689.1"/>
    </source>
</evidence>
<sequence length="67" mass="7783">MHSQFWRRRVRCRSHDPSRLPIIFWFPRTCHLSERLHSSSGRTPCPDCQDKKAAVTSGFAAASRSLR</sequence>